<organism evidence="2">
    <name type="scientific">uncultured Nocardioides sp</name>
    <dbReference type="NCBI Taxonomy" id="198441"/>
    <lineage>
        <taxon>Bacteria</taxon>
        <taxon>Bacillati</taxon>
        <taxon>Actinomycetota</taxon>
        <taxon>Actinomycetes</taxon>
        <taxon>Propionibacteriales</taxon>
        <taxon>Nocardioidaceae</taxon>
        <taxon>Nocardioides</taxon>
        <taxon>environmental samples</taxon>
    </lineage>
</organism>
<dbReference type="AlphaFoldDB" id="A0A6J4P0H7"/>
<evidence type="ECO:0000256" key="1">
    <source>
        <dbReference type="SAM" id="Phobius"/>
    </source>
</evidence>
<feature type="transmembrane region" description="Helical" evidence="1">
    <location>
        <begin position="44"/>
        <end position="65"/>
    </location>
</feature>
<keyword evidence="1" id="KW-0812">Transmembrane</keyword>
<accession>A0A6J4P0H7</accession>
<name>A0A6J4P0H7_9ACTN</name>
<gene>
    <name evidence="2" type="ORF">AVDCRST_MAG32-3058</name>
</gene>
<sequence>MLWSLLSQAPLVVAGIAVLIHRHHAAVAALERLPSRFGPRVRTAVTVLLVLTGLVLAADVATYVVTGGDYLLGQATRPLVHPAARSFN</sequence>
<keyword evidence="1" id="KW-1133">Transmembrane helix</keyword>
<keyword evidence="1" id="KW-0472">Membrane</keyword>
<proteinExistence type="predicted"/>
<evidence type="ECO:0000313" key="2">
    <source>
        <dbReference type="EMBL" id="CAA9402674.1"/>
    </source>
</evidence>
<reference evidence="2" key="1">
    <citation type="submission" date="2020-02" db="EMBL/GenBank/DDBJ databases">
        <authorList>
            <person name="Meier V. D."/>
        </authorList>
    </citation>
    <scope>NUCLEOTIDE SEQUENCE</scope>
    <source>
        <strain evidence="2">AVDCRST_MAG32</strain>
    </source>
</reference>
<protein>
    <submittedName>
        <fullName evidence="2">Uncharacterized protein</fullName>
    </submittedName>
</protein>
<dbReference type="EMBL" id="CADCUM010000120">
    <property type="protein sequence ID" value="CAA9402674.1"/>
    <property type="molecule type" value="Genomic_DNA"/>
</dbReference>